<evidence type="ECO:0000313" key="9">
    <source>
        <dbReference type="RefSeq" id="XP_033804338.1"/>
    </source>
</evidence>
<dbReference type="SUPFAM" id="SSF81872">
    <property type="entry name" value="BRCA2 helical domain"/>
    <property type="match status" value="1"/>
</dbReference>
<dbReference type="RefSeq" id="XP_033804339.1">
    <property type="nucleotide sequence ID" value="XM_033948448.1"/>
</dbReference>
<feature type="region of interest" description="Disordered" evidence="6">
    <location>
        <begin position="347"/>
        <end position="396"/>
    </location>
</feature>
<dbReference type="InterPro" id="IPR015205">
    <property type="entry name" value="Tower_dom"/>
</dbReference>
<feature type="compositionally biased region" description="Basic and acidic residues" evidence="6">
    <location>
        <begin position="347"/>
        <end position="362"/>
    </location>
</feature>
<evidence type="ECO:0000313" key="11">
    <source>
        <dbReference type="RefSeq" id="XP_033804340.1"/>
    </source>
</evidence>
<keyword evidence="3" id="KW-0238">DNA-binding</keyword>
<evidence type="ECO:0000313" key="10">
    <source>
        <dbReference type="RefSeq" id="XP_033804339.1"/>
    </source>
</evidence>
<evidence type="ECO:0000256" key="4">
    <source>
        <dbReference type="ARBA" id="ARBA00023172"/>
    </source>
</evidence>
<dbReference type="InterPro" id="IPR015187">
    <property type="entry name" value="BRCA2_OB_1"/>
</dbReference>
<dbReference type="SMART" id="SM01341">
    <property type="entry name" value="Tower"/>
    <property type="match status" value="1"/>
</dbReference>
<dbReference type="GO" id="GO:0005634">
    <property type="term" value="C:nucleus"/>
    <property type="evidence" value="ECO:0007669"/>
    <property type="project" value="TreeGrafter"/>
</dbReference>
<dbReference type="InterPro" id="IPR055077">
    <property type="entry name" value="BRCA2_TR2"/>
</dbReference>
<dbReference type="Pfam" id="PF22687">
    <property type="entry name" value="BRCA2_TR2"/>
    <property type="match status" value="1"/>
</dbReference>
<keyword evidence="4" id="KW-0233">DNA recombination</keyword>
<dbReference type="InterPro" id="IPR015252">
    <property type="entry name" value="BRCA2_hlx"/>
</dbReference>
<accession>A0A6P8R2Y6</accession>
<dbReference type="RefSeq" id="XP_033804338.1">
    <property type="nucleotide sequence ID" value="XM_033948447.1"/>
</dbReference>
<evidence type="ECO:0000313" key="8">
    <source>
        <dbReference type="Proteomes" id="UP000515159"/>
    </source>
</evidence>
<dbReference type="InterPro" id="IPR012340">
    <property type="entry name" value="NA-bd_OB-fold"/>
</dbReference>
<keyword evidence="5" id="KW-0234">DNA repair</keyword>
<keyword evidence="2" id="KW-0227">DNA damage</keyword>
<feature type="region of interest" description="Disordered" evidence="6">
    <location>
        <begin position="3560"/>
        <end position="3607"/>
    </location>
</feature>
<dbReference type="InterPro" id="IPR002093">
    <property type="entry name" value="BRCA2_repeat"/>
</dbReference>
<feature type="compositionally biased region" description="Polar residues" evidence="6">
    <location>
        <begin position="3586"/>
        <end position="3607"/>
    </location>
</feature>
<feature type="region of interest" description="Disordered" evidence="6">
    <location>
        <begin position="2452"/>
        <end position="2479"/>
    </location>
</feature>
<dbReference type="SUPFAM" id="SSF50249">
    <property type="entry name" value="Nucleic acid-binding proteins"/>
    <property type="match status" value="3"/>
</dbReference>
<dbReference type="RefSeq" id="XP_033804340.1">
    <property type="nucleotide sequence ID" value="XM_033948449.1"/>
</dbReference>
<dbReference type="SUPFAM" id="SSF81878">
    <property type="entry name" value="BRCA2 tower domain"/>
    <property type="match status" value="1"/>
</dbReference>
<name>A0A6P8R2Y6_GEOSA</name>
<dbReference type="OrthoDB" id="21095at2759"/>
<keyword evidence="1" id="KW-0677">Repeat</keyword>
<evidence type="ECO:0000259" key="7">
    <source>
        <dbReference type="SMART" id="SM01341"/>
    </source>
</evidence>
<sequence>MAIEPEERLSFFGIFKAHCSNADLGPISLNWFEELTAEALPYNPKTEEESEYKTHCSNKEGFKTPKRKSLTCSQLASTPRIFKDLQLTSPPFSSPINELMQSRSEAVNEKTEGKSQVITPSIARTKPDLPDDIFCSFSSLNESPAVFKDMYRTPLNDEHLYRTPRQYMKSGIRGSLICTPKFLSTVTPKCISESLGAQVDPEMSWSSSLATPPTLAATVIIAKGSDQMEERFLDNRTAYVVNSLFSKCKESTEKNDIMTPSKSQRESLNAVCDMKNQELENNEEGVSCDLDLFENGLSCATSLAWKKNIPNAVDDGDVHQIISDVLEGDEDLSQFFTSGNPASLREVKNASKVRKDSDDKASQEPFSVSEQGNKDVCSNKMKSQLDPSGKSLSQENATENVIQHEVTENKTDRELIQTSLTSEWSQLNLSCLDITQAEEMFKCIPSSSINVYSRKTEKIVVTTKDCPNISTLEVFSKVESGSAELIKILNINTSEIEISETENETKSELLKNVTLCLDHQNSTPMKKQMSKMSLDKNYVGSANKCLKKTYVHEHGFNTLENSKISGSYTIYSDSVPLSCNNDVHGVTWPRKAKNTAGSSLKGKDMLFSFKKQPKRFIYCVDDSSSLHKGNNSKGLWPSTYCALSHSRCTSYSTNIPDVKNCGQDVCGVSEDSVRLCSDTENYLEIQNINVVEMDDTFNKYKSFSDQKRYQELINDKLKTIVKQEQLGENTSANSSQVSKLVSKHKFVDVSSNTTGASIERKVLATAYHLAAKCVQMEASKKKILIHCPRKTLGRLNASIDSTNTFQTDTCADIDRQSLGGPSQAKECYDSVDCKPPMKMSDFHSSLHEISHEEKGQKRACCSKTTSEEETGDYHSVVDHVEELPSGGCKEITLPCFELSSYTCDGSVTLKAENIMDGNLISHGLQQNGFNMSSQTDNSEIMSMSLPPVDKDKQLCDHHESGYLNTKISAKANLVNEESMVRCPETIFSIPQKDGSTRDEKVILLNSFPRVQEFSKRDQRITAITRFPSKNIASDNTSSNSETYFNQNLHLRGLDEENTNKEDLYCLLSSNSYSLNTNFVGFKTASNKQIELSENSIRKGKVMFKEIEDQHFISKTDDEQVSNKENSNFLPTLNETLLNLQFGNFKTVSSKQLQVCENNVNKSKLFTEIEDQCLLALLQEQTESNSTLTRQDNEITHALAEKRLEANPSSLLQICYPEPKDFQSIITVTSAKETDLALQDLPVKYLAELSQSLTASQKAEITELSTILEETNSEFEFTQFRKKIDTVKNNISEKVEDLEGTQNLNNSEVWKEIDLDDSFNNEAPITRDKFCSERVDLNTYSEMYTSKNKEPICMENNNDENTEANVSHAGMPIVLSKPVDTFLSENSLTNFEGFRSASGKKINITSEVLLKAVKLFSDINDVEESPLLKSVSRCSNVMAAQNHTVSSPNNSVCQIRKHRYVSSTIKQSSSPNINNVKEAVHQLSASNKEKKRFCVSGGKDTIDVCKDQSSKSHTVLTVEPKQSSINHQHLSLKILNEFIPGKMSSECNFQEGPVSSAEYIRRAAKVMEECNVTVSDERPRDTDLWDAHQNDPKDNKSFNMQPCFQTAAGRKIAISTVSLEKAFHLLAEENFENKTNNSSFSGELVGNFLKKNNAETSPLAMECNTSQSKVSALEDMDSNDLKNKQTTHQKDHENRTKQVNFSIGFHTANGKKVTIADESLAKVKGLFAEETRVGINNQSTNEAGNLLQILNRTDENLNDTNESVSKMYGKTSTKYYGEIDLCEGYGDEKHSVCERSLNISEKRHNHRVYPATDFESEHTLALDAKSSIILKMPKRNIEISKKPCVVPFKEPFKGFQTGKGTLISVSESSLVKARKLLNEESLKHMPLKTNNVSKKAFSCSSAEDICMKCPSPVNTDLAFKVDEQSLDVSKSLCNEMVNFASNKSNSKIVCCINRVGDSECSLNCPIQTIATVFQNQAVDIDTVSKKTVSAFEGTAEPESSNINNLDIPSAGNVSASQKFVFGEGPITGKDQTDLKHSNTGPAVFSTAGGKTVNISHKALKQARQIFSDEKSIDTHIETKLQMNHIEVPACFKQPGNSKYLAQGHGKNADSSCWFSTEKGEKICIDENSLKYVRNVFADTSCEKIAKTEHQKFEKHIDKNHKCSTAITGCHSETLEKRPAFFSTASGKSVHLSNESLKKARQLFSEIDSNHSQEKQDCQGEELLGNKENKVSGEGNVLVNIKSEQQVSQDTNISMVGNSKHSFGFSTASGLQVLVSENSLQKAKAMFKEFDGIGNSNDCLESITCGTDANAGKSGDQELEKDISATINMETPHEEMYIQAGSCTTMEPSVMNKIPACVKNIKSKRPTSVFASNTAFSGKNQVLEDNYYQCVSKPQSKTDLTSLNISAEAMLKVHCATSNQIPENYLEKEAVESAKAFMEDSELMDAGLVYEKNKSCHSRTDDTRSGKRKRSEGTSFEEPTIKRQLLPEFDRSVKDCPKPPPDGTEDRRFAYIVPLKPTASTPCSIIEGRKEVVLLNFTDPDLAFKDFHAKSDSLQHQICNQSSKSSSALSCPFNKMTSAEIEKARKPHTFSKFSKTFVPPFRTNCKPPLHEKCNGETTSENVIINEDQINNINEQPARRADPYLCLKEKESLGKIYILEEHEVNDIDRIQMMADLSCARDLQEMRLGKKRKQNIWPQTGSLYEKKISATARIPLKVAVNGKHPSAYSKEQLYKYGFVHHSTAAISENAESFQFNCWDYFPKECLQFGHGIQLADRGLLIPTNNGKAGKEEFYRALCDTPGVDPKLITAAWVYNHYRWIVWKLAAMEVSFPEIFASRCLTPERVLLQLKYRYDVEVDKSQRSAIKKITERDDLAAKTLVLCVSKIVSSDAKLSHASSNKINPEPNKDITIEVTDGWYGINALLDPPLSVLLHRGRLFVGQKIIVHGAELIGSETACSPLEAPESLMLKISANSTRPACWHAKLGFHRDPRPFLLPLSSLFSEGGIVGCVDVIIQRVYPMQWMEKMSNGLYVFRNDRAEEREAEKHAIKQQKNLEVLFTKIQTEFEQSEAKSRTTEVRRRALTRQQIHALQDGAELFDAIQNESDPGFLENCLSENQLKALNNHRQMLNDKKQAEIQAEFKKAIDSDEQGQNGCSKRNVTPVWKLRVVDYGKQEKGKTFLLSIWRPLTEVCSLLKEGGRFRIYHLATSLCKGKLGTSDVQLTATKKTQYQQLQPSPEILAQIYSPRQILRFSDIMDPFFQPPCPEVDIVGYVVSISRKPGASPFVYLCDENHNLMAIKFWMDLSQLAIEDLIKPCTLIAAINLQWRQESNSAIRTVFAGDFSMISANPKESHLQEAFNRLKNSIQNVKSFCNDAQYKLIKLSQTNDARSPANYGLDPQTPNLKLRLNEGNKLWMPSPIIDSKYKKATSNPEQKSSIPCCLKTTPQNYYNDERELDTPKNRKKRRALDHLGRIPSPAPVTPIHVFVSPSLQKAFRPPRSSCGGQQNTMQLQAKDHNEVTVIPHKECNVSNTYPEGDWVADEELAMINTQALLSSLAKGKCNNSLGEGTSALSSTSSDNPVAKKDGHPLDTRGNTLDQAVQGTDTPQVQHSQSACSVLCQKKLQRRRKRKH</sequence>
<keyword evidence="8" id="KW-1185">Reference proteome</keyword>
<organism evidence="8 10">
    <name type="scientific">Geotrypetes seraphini</name>
    <name type="common">Gaboon caecilian</name>
    <name type="synonym">Caecilia seraphini</name>
    <dbReference type="NCBI Taxonomy" id="260995"/>
    <lineage>
        <taxon>Eukaryota</taxon>
        <taxon>Metazoa</taxon>
        <taxon>Chordata</taxon>
        <taxon>Craniata</taxon>
        <taxon>Vertebrata</taxon>
        <taxon>Euteleostomi</taxon>
        <taxon>Amphibia</taxon>
        <taxon>Gymnophiona</taxon>
        <taxon>Geotrypetes</taxon>
    </lineage>
</organism>
<evidence type="ECO:0000256" key="3">
    <source>
        <dbReference type="ARBA" id="ARBA00023125"/>
    </source>
</evidence>
<protein>
    <submittedName>
        <fullName evidence="9 10">Breast cancer type 2 susceptibility protein isoform X1</fullName>
    </submittedName>
</protein>
<reference evidence="9 10" key="1">
    <citation type="submission" date="2025-04" db="UniProtKB">
        <authorList>
            <consortium name="RefSeq"/>
        </authorList>
    </citation>
    <scope>IDENTIFICATION</scope>
</reference>
<dbReference type="GO" id="GO:0006355">
    <property type="term" value="P:regulation of DNA-templated transcription"/>
    <property type="evidence" value="ECO:0007669"/>
    <property type="project" value="TreeGrafter"/>
</dbReference>
<dbReference type="InterPro" id="IPR048262">
    <property type="entry name" value="BRCA2_OB_2_dom"/>
</dbReference>
<dbReference type="PANTHER" id="PTHR11289:SF0">
    <property type="entry name" value="BREAST CANCER TYPE 2 SUSCEPTIBILITY PROTEIN"/>
    <property type="match status" value="1"/>
</dbReference>
<dbReference type="PANTHER" id="PTHR11289">
    <property type="entry name" value="BREAST CANCER TYPE 2 SUSCEPTIBILITY PROTEIN BRCA2"/>
    <property type="match status" value="1"/>
</dbReference>
<feature type="compositionally biased region" description="Polar residues" evidence="6">
    <location>
        <begin position="3560"/>
        <end position="3573"/>
    </location>
</feature>
<feature type="compositionally biased region" description="Basic and acidic residues" evidence="6">
    <location>
        <begin position="2452"/>
        <end position="2463"/>
    </location>
</feature>
<dbReference type="CTD" id="675"/>
<evidence type="ECO:0000256" key="5">
    <source>
        <dbReference type="ARBA" id="ARBA00023204"/>
    </source>
</evidence>
<dbReference type="Pfam" id="PF09103">
    <property type="entry name" value="BRCA-2_OB1"/>
    <property type="match status" value="1"/>
</dbReference>
<evidence type="ECO:0000256" key="6">
    <source>
        <dbReference type="SAM" id="MobiDB-lite"/>
    </source>
</evidence>
<feature type="compositionally biased region" description="Basic and acidic residues" evidence="6">
    <location>
        <begin position="3575"/>
        <end position="3584"/>
    </location>
</feature>
<proteinExistence type="predicted"/>
<dbReference type="Proteomes" id="UP000515159">
    <property type="component" value="Chromosome 6"/>
</dbReference>
<dbReference type="GO" id="GO:0000724">
    <property type="term" value="P:double-strand break repair via homologous recombination"/>
    <property type="evidence" value="ECO:0007669"/>
    <property type="project" value="InterPro"/>
</dbReference>
<dbReference type="Pfam" id="PF09104">
    <property type="entry name" value="BRCA-2_OB3"/>
    <property type="match status" value="1"/>
</dbReference>
<dbReference type="GO" id="GO:0003677">
    <property type="term" value="F:DNA binding"/>
    <property type="evidence" value="ECO:0007669"/>
    <property type="project" value="UniProtKB-KW"/>
</dbReference>
<dbReference type="InterPro" id="IPR015188">
    <property type="entry name" value="BRCA2_OB_3"/>
</dbReference>
<dbReference type="KEGG" id="gsh:117362281"/>
<dbReference type="Pfam" id="PF00634">
    <property type="entry name" value="BRCA2"/>
    <property type="match status" value="7"/>
</dbReference>
<dbReference type="CDD" id="cd04494">
    <property type="entry name" value="BRCA2DBD_OB2"/>
    <property type="match status" value="1"/>
</dbReference>
<evidence type="ECO:0000256" key="1">
    <source>
        <dbReference type="ARBA" id="ARBA00022737"/>
    </source>
</evidence>
<gene>
    <name evidence="9 10 11" type="primary">BRCA2</name>
</gene>
<dbReference type="InterPro" id="IPR015525">
    <property type="entry name" value="BRCA2"/>
</dbReference>
<dbReference type="FunFam" id="2.40.50.140:FF:000205">
    <property type="entry name" value="Breast cancer susceptibility protein 2"/>
    <property type="match status" value="1"/>
</dbReference>
<dbReference type="CDD" id="cd04493">
    <property type="entry name" value="BRCA2DBD_OB1"/>
    <property type="match status" value="1"/>
</dbReference>
<dbReference type="Gene3D" id="2.40.50.140">
    <property type="entry name" value="Nucleic acid-binding proteins"/>
    <property type="match status" value="3"/>
</dbReference>
<dbReference type="GeneID" id="117362281"/>
<dbReference type="PIRSF" id="PIRSF002397">
    <property type="entry name" value="BRCA2"/>
    <property type="match status" value="1"/>
</dbReference>
<evidence type="ECO:0000256" key="2">
    <source>
        <dbReference type="ARBA" id="ARBA00022763"/>
    </source>
</evidence>
<dbReference type="Pfam" id="PF09121">
    <property type="entry name" value="Tower"/>
    <property type="match status" value="1"/>
</dbReference>
<dbReference type="Gene3D" id="6.10.70.10">
    <property type="match status" value="1"/>
</dbReference>
<feature type="compositionally biased region" description="Polar residues" evidence="6">
    <location>
        <begin position="380"/>
        <end position="396"/>
    </location>
</feature>
<dbReference type="Pfam" id="PF09169">
    <property type="entry name" value="BRCA-2_helical"/>
    <property type="match status" value="1"/>
</dbReference>
<dbReference type="PROSITE" id="PS50138">
    <property type="entry name" value="BRCA2_REPEAT"/>
    <property type="match status" value="7"/>
</dbReference>
<feature type="domain" description="Tower" evidence="7">
    <location>
        <begin position="3019"/>
        <end position="3060"/>
    </location>
</feature>
<dbReference type="InterPro" id="IPR036315">
    <property type="entry name" value="BRCA2_hlx_sf"/>
</dbReference>
<dbReference type="Pfam" id="PF21318">
    <property type="entry name" value="BRCA2DBD_OB2"/>
    <property type="match status" value="1"/>
</dbReference>